<evidence type="ECO:0000313" key="1">
    <source>
        <dbReference type="EMBL" id="KAF2117729.1"/>
    </source>
</evidence>
<dbReference type="EMBL" id="ML977318">
    <property type="protein sequence ID" value="KAF2117729.1"/>
    <property type="molecule type" value="Genomic_DNA"/>
</dbReference>
<protein>
    <submittedName>
        <fullName evidence="1">Uncharacterized protein</fullName>
    </submittedName>
</protein>
<name>A0A6A5ZDY5_9PLEO</name>
<gene>
    <name evidence="1" type="ORF">BDV96DRAFT_570804</name>
</gene>
<reference evidence="1" key="1">
    <citation type="journal article" date="2020" name="Stud. Mycol.">
        <title>101 Dothideomycetes genomes: a test case for predicting lifestyles and emergence of pathogens.</title>
        <authorList>
            <person name="Haridas S."/>
            <person name="Albert R."/>
            <person name="Binder M."/>
            <person name="Bloem J."/>
            <person name="Labutti K."/>
            <person name="Salamov A."/>
            <person name="Andreopoulos B."/>
            <person name="Baker S."/>
            <person name="Barry K."/>
            <person name="Bills G."/>
            <person name="Bluhm B."/>
            <person name="Cannon C."/>
            <person name="Castanera R."/>
            <person name="Culley D."/>
            <person name="Daum C."/>
            <person name="Ezra D."/>
            <person name="Gonzalez J."/>
            <person name="Henrissat B."/>
            <person name="Kuo A."/>
            <person name="Liang C."/>
            <person name="Lipzen A."/>
            <person name="Lutzoni F."/>
            <person name="Magnuson J."/>
            <person name="Mondo S."/>
            <person name="Nolan M."/>
            <person name="Ohm R."/>
            <person name="Pangilinan J."/>
            <person name="Park H.-J."/>
            <person name="Ramirez L."/>
            <person name="Alfaro M."/>
            <person name="Sun H."/>
            <person name="Tritt A."/>
            <person name="Yoshinaga Y."/>
            <person name="Zwiers L.-H."/>
            <person name="Turgeon B."/>
            <person name="Goodwin S."/>
            <person name="Spatafora J."/>
            <person name="Crous P."/>
            <person name="Grigoriev I."/>
        </authorList>
    </citation>
    <scope>NUCLEOTIDE SEQUENCE</scope>
    <source>
        <strain evidence="1">CBS 627.86</strain>
    </source>
</reference>
<dbReference type="Proteomes" id="UP000799770">
    <property type="component" value="Unassembled WGS sequence"/>
</dbReference>
<organism evidence="1 2">
    <name type="scientific">Lophiotrema nucula</name>
    <dbReference type="NCBI Taxonomy" id="690887"/>
    <lineage>
        <taxon>Eukaryota</taxon>
        <taxon>Fungi</taxon>
        <taxon>Dikarya</taxon>
        <taxon>Ascomycota</taxon>
        <taxon>Pezizomycotina</taxon>
        <taxon>Dothideomycetes</taxon>
        <taxon>Pleosporomycetidae</taxon>
        <taxon>Pleosporales</taxon>
        <taxon>Lophiotremataceae</taxon>
        <taxon>Lophiotrema</taxon>
    </lineage>
</organism>
<accession>A0A6A5ZDY5</accession>
<dbReference type="AlphaFoldDB" id="A0A6A5ZDY5"/>
<sequence length="72" mass="8466">MWIFIIKPVFLFLVSLHFLSLSLIECLFTLHLTCLLNTHIISLLRPEKGEGGRIPKHISIERERGELRRIQE</sequence>
<evidence type="ECO:0000313" key="2">
    <source>
        <dbReference type="Proteomes" id="UP000799770"/>
    </source>
</evidence>
<keyword evidence="2" id="KW-1185">Reference proteome</keyword>
<proteinExistence type="predicted"/>